<dbReference type="PROSITE" id="PS50279">
    <property type="entry name" value="BPTI_KUNITZ_2"/>
    <property type="match status" value="1"/>
</dbReference>
<keyword evidence="3" id="KW-0646">Protease inhibitor</keyword>
<evidence type="ECO:0000256" key="1">
    <source>
        <dbReference type="SAM" id="SignalP"/>
    </source>
</evidence>
<name>A0A6P7FUC2_DIAVI</name>
<dbReference type="AlphaFoldDB" id="A0A6P7FUC2"/>
<proteinExistence type="predicted"/>
<keyword evidence="3" id="KW-0722">Serine protease inhibitor</keyword>
<dbReference type="SMART" id="SM00131">
    <property type="entry name" value="KU"/>
    <property type="match status" value="1"/>
</dbReference>
<dbReference type="FunCoup" id="A0A6P7FUC2">
    <property type="interactions" value="76"/>
</dbReference>
<dbReference type="InParanoid" id="A0A6P7FUC2"/>
<feature type="signal peptide" evidence="1">
    <location>
        <begin position="1"/>
        <end position="19"/>
    </location>
</feature>
<reference evidence="3" key="1">
    <citation type="submission" date="2025-08" db="UniProtKB">
        <authorList>
            <consortium name="RefSeq"/>
        </authorList>
    </citation>
    <scope>IDENTIFICATION</scope>
    <source>
        <tissue evidence="3">Whole insect</tissue>
    </source>
</reference>
<accession>A0A6P7FUC2</accession>
<dbReference type="InterPro" id="IPR036880">
    <property type="entry name" value="Kunitz_BPTI_sf"/>
</dbReference>
<dbReference type="Pfam" id="PF00014">
    <property type="entry name" value="Kunitz_BPTI"/>
    <property type="match status" value="1"/>
</dbReference>
<gene>
    <name evidence="3" type="primary">LOC114334096</name>
</gene>
<feature type="chain" id="PRO_5028342752" evidence="1">
    <location>
        <begin position="20"/>
        <end position="96"/>
    </location>
</feature>
<dbReference type="InterPro" id="IPR002223">
    <property type="entry name" value="Kunitz_BPTI"/>
</dbReference>
<feature type="domain" description="BPTI/Kunitz inhibitor" evidence="2">
    <location>
        <begin position="30"/>
        <end position="84"/>
    </location>
</feature>
<keyword evidence="1" id="KW-0732">Signal</keyword>
<dbReference type="RefSeq" id="XP_028139916.1">
    <property type="nucleotide sequence ID" value="XM_028284115.1"/>
</dbReference>
<sequence length="96" mass="11021">MKFIYFLFSIVALMAFVYANDQEVFYSSDCFRPVEYHPNGIACMALIPVWRWDVGAQACVRDTYGGCNPTNNNFPTLEECNEVARPICQYLRASVF</sequence>
<evidence type="ECO:0000313" key="3">
    <source>
        <dbReference type="RefSeq" id="XP_028139916.1"/>
    </source>
</evidence>
<evidence type="ECO:0000259" key="2">
    <source>
        <dbReference type="PROSITE" id="PS50279"/>
    </source>
</evidence>
<dbReference type="SUPFAM" id="SSF57362">
    <property type="entry name" value="BPTI-like"/>
    <property type="match status" value="1"/>
</dbReference>
<protein>
    <submittedName>
        <fullName evidence="3">Male accessory gland serine protease inhibitor-like</fullName>
    </submittedName>
</protein>
<dbReference type="GO" id="GO:0004867">
    <property type="term" value="F:serine-type endopeptidase inhibitor activity"/>
    <property type="evidence" value="ECO:0007669"/>
    <property type="project" value="UniProtKB-KW"/>
</dbReference>
<dbReference type="Gene3D" id="4.10.410.10">
    <property type="entry name" value="Pancreatic trypsin inhibitor Kunitz domain"/>
    <property type="match status" value="1"/>
</dbReference>
<organism evidence="3">
    <name type="scientific">Diabrotica virgifera virgifera</name>
    <name type="common">western corn rootworm</name>
    <dbReference type="NCBI Taxonomy" id="50390"/>
    <lineage>
        <taxon>Eukaryota</taxon>
        <taxon>Metazoa</taxon>
        <taxon>Ecdysozoa</taxon>
        <taxon>Arthropoda</taxon>
        <taxon>Hexapoda</taxon>
        <taxon>Insecta</taxon>
        <taxon>Pterygota</taxon>
        <taxon>Neoptera</taxon>
        <taxon>Endopterygota</taxon>
        <taxon>Coleoptera</taxon>
        <taxon>Polyphaga</taxon>
        <taxon>Cucujiformia</taxon>
        <taxon>Chrysomeloidea</taxon>
        <taxon>Chrysomelidae</taxon>
        <taxon>Galerucinae</taxon>
        <taxon>Diabroticina</taxon>
        <taxon>Diabroticites</taxon>
        <taxon>Diabrotica</taxon>
    </lineage>
</organism>